<dbReference type="HAMAP" id="MF_00379">
    <property type="entry name" value="GTPase_MnmE"/>
    <property type="match status" value="1"/>
</dbReference>
<dbReference type="InterPro" id="IPR006073">
    <property type="entry name" value="GTP-bd"/>
</dbReference>
<feature type="binding site" evidence="6">
    <location>
        <position position="27"/>
    </location>
    <ligand>
        <name>(6S)-5-formyl-5,6,7,8-tetrahydrofolate</name>
        <dbReference type="ChEBI" id="CHEBI:57457"/>
    </ligand>
</feature>
<keyword evidence="4 6" id="KW-0630">Potassium</keyword>
<dbReference type="InterPro" id="IPR004520">
    <property type="entry name" value="GTPase_MnmE"/>
</dbReference>
<evidence type="ECO:0000256" key="6">
    <source>
        <dbReference type="HAMAP-Rule" id="MF_00379"/>
    </source>
</evidence>
<dbReference type="Pfam" id="PF10396">
    <property type="entry name" value="TrmE_N"/>
    <property type="match status" value="1"/>
</dbReference>
<feature type="binding site" evidence="6">
    <location>
        <position position="233"/>
    </location>
    <ligand>
        <name>Mg(2+)</name>
        <dbReference type="ChEBI" id="CHEBI:18420"/>
    </ligand>
</feature>
<feature type="binding site" evidence="6">
    <location>
        <position position="123"/>
    </location>
    <ligand>
        <name>(6S)-5-formyl-5,6,7,8-tetrahydrofolate</name>
        <dbReference type="ChEBI" id="CHEBI:57457"/>
    </ligand>
</feature>
<evidence type="ECO:0000256" key="3">
    <source>
        <dbReference type="ARBA" id="ARBA00022741"/>
    </source>
</evidence>
<evidence type="ECO:0000256" key="5">
    <source>
        <dbReference type="ARBA" id="ARBA00023134"/>
    </source>
</evidence>
<dbReference type="EC" id="3.6.-.-" evidence="6"/>
<feature type="binding site" evidence="6">
    <location>
        <begin position="349"/>
        <end position="351"/>
    </location>
    <ligand>
        <name>GTP</name>
        <dbReference type="ChEBI" id="CHEBI:37565"/>
    </ligand>
</feature>
<dbReference type="InterPro" id="IPR005225">
    <property type="entry name" value="Small_GTP-bd"/>
</dbReference>
<comment type="subcellular location">
    <subcellularLocation>
        <location evidence="6">Cytoplasm</location>
    </subcellularLocation>
</comment>
<dbReference type="InterPro" id="IPR027417">
    <property type="entry name" value="P-loop_NTPase"/>
</dbReference>
<evidence type="ECO:0000313" key="9">
    <source>
        <dbReference type="EMBL" id="QYR53865.1"/>
    </source>
</evidence>
<keyword evidence="3 6" id="KW-0547">Nucleotide-binding</keyword>
<dbReference type="InterPro" id="IPR027368">
    <property type="entry name" value="MnmE_dom2"/>
</dbReference>
<dbReference type="EMBL" id="CP080544">
    <property type="protein sequence ID" value="QYR53865.1"/>
    <property type="molecule type" value="Genomic_DNA"/>
</dbReference>
<comment type="caution">
    <text evidence="6">Lacks conserved residue(s) required for the propagation of feature annotation.</text>
</comment>
<keyword evidence="5 6" id="KW-0342">GTP-binding</keyword>
<evidence type="ECO:0000256" key="2">
    <source>
        <dbReference type="ARBA" id="ARBA00022694"/>
    </source>
</evidence>
<feature type="binding site" evidence="6">
    <location>
        <position position="248"/>
    </location>
    <ligand>
        <name>K(+)</name>
        <dbReference type="ChEBI" id="CHEBI:29103"/>
    </ligand>
</feature>
<dbReference type="PANTHER" id="PTHR42714:SF2">
    <property type="entry name" value="TRNA MODIFICATION GTPASE GTPBP3, MITOCHONDRIAL"/>
    <property type="match status" value="1"/>
</dbReference>
<comment type="function">
    <text evidence="6">Exhibits a very high intrinsic GTPase hydrolysis rate. Involved in the addition of a carboxymethylaminomethyl (cmnm) group at the wobble position (U34) of certain tRNAs, forming tRNA-cmnm(5)s(2)U34.</text>
</comment>
<dbReference type="NCBIfam" id="TIGR00231">
    <property type="entry name" value="small_GTP"/>
    <property type="match status" value="1"/>
</dbReference>
<keyword evidence="6 9" id="KW-0378">Hydrolase</keyword>
<sequence length="443" mass="46767">MHTGGHALDTIVAVATAPVPAGVGIVRLSGPDARSIAETMCGRALTLRNATRVRVRDAQSQVLDDGIALAFAAPASFTGEDVVELQLHGSPVVLDSVVDAACTLGARRALPGEFSERAFLHGKLDLTQAEAIADLIEARDAQTARAARRSLDGVFSKRIDDVADEILRIRVQMEASIDFVDEPIDTDDIARIEQRLSALATSLESTLVEARQGQKLRDGLHATLVGAPNVGKSSLLNALAGVDRAIVTEVAGTTRDVLKETVRVGGIELTLVDTAGLRATDDAIEAEGMRRARAALGVADLVIAVVDAQDPVLGRARLQDELPPARSVIWVVNKGDLARSDVTDALVVSARTGEGLADLRDAIVEHAQRTMGEGAFTARARHVDALTRATQLLRNAIAECGAGQIDLCADDLRRCHDTLGEITGRVTADDLLGAVFSTFCIGK</sequence>
<keyword evidence="6" id="KW-0963">Cytoplasm</keyword>
<comment type="subunit">
    <text evidence="6">Homodimer. Heterotetramer of two MnmE and two MnmG subunits.</text>
</comment>
<dbReference type="Proteomes" id="UP000824755">
    <property type="component" value="Chromosome"/>
</dbReference>
<dbReference type="NCBIfam" id="NF003661">
    <property type="entry name" value="PRK05291.1-3"/>
    <property type="match status" value="1"/>
</dbReference>
<keyword evidence="6" id="KW-0479">Metal-binding</keyword>
<dbReference type="PROSITE" id="PS51709">
    <property type="entry name" value="G_TRME"/>
    <property type="match status" value="1"/>
</dbReference>
<comment type="cofactor">
    <cofactor evidence="6">
        <name>K(+)</name>
        <dbReference type="ChEBI" id="CHEBI:29103"/>
    </cofactor>
    <text evidence="6">Binds 1 potassium ion per subunit.</text>
</comment>
<organism evidence="9 10">
    <name type="scientific">Lysobacter soyae</name>
    <dbReference type="NCBI Taxonomy" id="2764185"/>
    <lineage>
        <taxon>Bacteria</taxon>
        <taxon>Pseudomonadati</taxon>
        <taxon>Pseudomonadota</taxon>
        <taxon>Gammaproteobacteria</taxon>
        <taxon>Lysobacterales</taxon>
        <taxon>Lysobacteraceae</taxon>
        <taxon>Lysobacter</taxon>
    </lineage>
</organism>
<comment type="similarity">
    <text evidence="1 6 7">Belongs to the TRAFAC class TrmE-Era-EngA-EngB-Septin-like GTPase superfamily. TrmE GTPase family.</text>
</comment>
<feature type="binding site" evidence="6">
    <location>
        <begin position="273"/>
        <end position="276"/>
    </location>
    <ligand>
        <name>GTP</name>
        <dbReference type="ChEBI" id="CHEBI:37565"/>
    </ligand>
</feature>
<feature type="binding site" evidence="6">
    <location>
        <position position="443"/>
    </location>
    <ligand>
        <name>(6S)-5-formyl-5,6,7,8-tetrahydrofolate</name>
        <dbReference type="ChEBI" id="CHEBI:57457"/>
    </ligand>
</feature>
<dbReference type="Pfam" id="PF12631">
    <property type="entry name" value="MnmE_helical"/>
    <property type="match status" value="1"/>
</dbReference>
<feature type="binding site" evidence="6">
    <location>
        <position position="250"/>
    </location>
    <ligand>
        <name>K(+)</name>
        <dbReference type="ChEBI" id="CHEBI:29103"/>
    </ligand>
</feature>
<name>A0ABX8WSP1_9GAMM</name>
<evidence type="ECO:0000259" key="8">
    <source>
        <dbReference type="PROSITE" id="PS51709"/>
    </source>
</evidence>
<dbReference type="CDD" id="cd14858">
    <property type="entry name" value="TrmE_N"/>
    <property type="match status" value="1"/>
</dbReference>
<feature type="binding site" evidence="6">
    <location>
        <position position="254"/>
    </location>
    <ligand>
        <name>Mg(2+)</name>
        <dbReference type="ChEBI" id="CHEBI:18420"/>
    </ligand>
</feature>
<dbReference type="InterPro" id="IPR031168">
    <property type="entry name" value="G_TrmE"/>
</dbReference>
<gene>
    <name evidence="6 9" type="primary">mnmE</name>
    <name evidence="6" type="synonym">trmE</name>
    <name evidence="9" type="ORF">H8L67_00710</name>
</gene>
<feature type="binding site" evidence="6">
    <location>
        <position position="253"/>
    </location>
    <ligand>
        <name>K(+)</name>
        <dbReference type="ChEBI" id="CHEBI:29103"/>
    </ligand>
</feature>
<feature type="binding site" evidence="6">
    <location>
        <position position="84"/>
    </location>
    <ligand>
        <name>(6S)-5-formyl-5,6,7,8-tetrahydrofolate</name>
        <dbReference type="ChEBI" id="CHEBI:57457"/>
    </ligand>
</feature>
<proteinExistence type="inferred from homology"/>
<dbReference type="SUPFAM" id="SSF52540">
    <property type="entry name" value="P-loop containing nucleoside triphosphate hydrolases"/>
    <property type="match status" value="1"/>
</dbReference>
<dbReference type="RefSeq" id="WP_220380670.1">
    <property type="nucleotide sequence ID" value="NZ_CP080544.1"/>
</dbReference>
<dbReference type="InterPro" id="IPR018948">
    <property type="entry name" value="GTP-bd_TrmE_N"/>
</dbReference>
<keyword evidence="10" id="KW-1185">Reference proteome</keyword>
<dbReference type="Gene3D" id="1.20.120.430">
    <property type="entry name" value="tRNA modification GTPase MnmE domain 2"/>
    <property type="match status" value="1"/>
</dbReference>
<dbReference type="InterPro" id="IPR025867">
    <property type="entry name" value="MnmE_helical"/>
</dbReference>
<evidence type="ECO:0000256" key="1">
    <source>
        <dbReference type="ARBA" id="ARBA00011043"/>
    </source>
</evidence>
<dbReference type="NCBIfam" id="TIGR00450">
    <property type="entry name" value="mnmE_trmE_thdF"/>
    <property type="match status" value="1"/>
</dbReference>
<accession>A0ABX8WSP1</accession>
<evidence type="ECO:0000256" key="7">
    <source>
        <dbReference type="RuleBase" id="RU003313"/>
    </source>
</evidence>
<feature type="domain" description="TrmE-type G" evidence="8">
    <location>
        <begin position="219"/>
        <end position="368"/>
    </location>
</feature>
<feature type="binding site" evidence="6">
    <location>
        <position position="229"/>
    </location>
    <ligand>
        <name>K(+)</name>
        <dbReference type="ChEBI" id="CHEBI:29103"/>
    </ligand>
</feature>
<protein>
    <recommendedName>
        <fullName evidence="6">tRNA modification GTPase MnmE</fullName>
        <ecNumber evidence="6">3.6.-.-</ecNumber>
    </recommendedName>
</protein>
<evidence type="ECO:0000313" key="10">
    <source>
        <dbReference type="Proteomes" id="UP000824755"/>
    </source>
</evidence>
<dbReference type="Gene3D" id="3.40.50.300">
    <property type="entry name" value="P-loop containing nucleotide triphosphate hydrolases"/>
    <property type="match status" value="1"/>
</dbReference>
<feature type="binding site" evidence="6">
    <location>
        <begin position="229"/>
        <end position="234"/>
    </location>
    <ligand>
        <name>GTP</name>
        <dbReference type="ChEBI" id="CHEBI:37565"/>
    </ligand>
</feature>
<keyword evidence="2 6" id="KW-0819">tRNA processing</keyword>
<evidence type="ECO:0000256" key="4">
    <source>
        <dbReference type="ARBA" id="ARBA00022958"/>
    </source>
</evidence>
<dbReference type="CDD" id="cd04164">
    <property type="entry name" value="trmE"/>
    <property type="match status" value="1"/>
</dbReference>
<dbReference type="PANTHER" id="PTHR42714">
    <property type="entry name" value="TRNA MODIFICATION GTPASE GTPBP3"/>
    <property type="match status" value="1"/>
</dbReference>
<feature type="binding site" evidence="6">
    <location>
        <begin position="248"/>
        <end position="254"/>
    </location>
    <ligand>
        <name>GTP</name>
        <dbReference type="ChEBI" id="CHEBI:37565"/>
    </ligand>
</feature>
<dbReference type="Gene3D" id="3.30.1360.120">
    <property type="entry name" value="Probable tRNA modification gtpase trme, domain 1"/>
    <property type="match status" value="1"/>
</dbReference>
<dbReference type="InterPro" id="IPR027266">
    <property type="entry name" value="TrmE/GcvT-like"/>
</dbReference>
<dbReference type="Pfam" id="PF01926">
    <property type="entry name" value="MMR_HSR1"/>
    <property type="match status" value="1"/>
</dbReference>
<reference evidence="9 10" key="1">
    <citation type="submission" date="2021-08" db="EMBL/GenBank/DDBJ databases">
        <title>Lysobacter sp. strain CJ11 Genome sequencing and assembly.</title>
        <authorList>
            <person name="Kim I."/>
        </authorList>
    </citation>
    <scope>NUCLEOTIDE SEQUENCE [LARGE SCALE GENOMIC DNA]</scope>
    <source>
        <strain evidence="9 10">CJ11</strain>
    </source>
</reference>
<dbReference type="GO" id="GO:0016787">
    <property type="term" value="F:hydrolase activity"/>
    <property type="evidence" value="ECO:0007669"/>
    <property type="project" value="UniProtKB-KW"/>
</dbReference>
<keyword evidence="6" id="KW-0460">Magnesium</keyword>